<dbReference type="InterPro" id="IPR019302">
    <property type="entry name" value="CAP12/PCTIR_TIR_dom"/>
</dbReference>
<evidence type="ECO:0000313" key="3">
    <source>
        <dbReference type="Proteomes" id="UP000649753"/>
    </source>
</evidence>
<comment type="caution">
    <text evidence="2">The sequence shown here is derived from an EMBL/GenBank/DDBJ whole genome shotgun (WGS) entry which is preliminary data.</text>
</comment>
<dbReference type="Pfam" id="PF10137">
    <property type="entry name" value="CAP12-PCTIR_TIR"/>
    <property type="match status" value="1"/>
</dbReference>
<name>A0A927M9R1_9ACTN</name>
<sequence length="412" mass="44255">MTVSSEEQGEPLAEVEVFLSKGAERGDSAAEVNLGVVRFGAWQVQALPASDFATDAYLVRVVFDIELAPEVPGPVWAEVGLEFTEGVNVLDVIPKAITREHDDRTYVLGPDLRFVGPGARNRHAEREFLLEGLTPTINAFGVGSRRLRWRHTATTPAGVPVGSHAGWLVMETPPGGGEMAVRFSASYRLEPEDAMGLLTGSRPVDRTVSLPAPAGGPRADPDADRARRVFLIHGRDDVLAGRMREVLSLLGLRVMEWDPLVSTAGAGPSPALLDVIHHGLGRAQGIVALLTPDDVVSLHPELQGPREDAHEMVPAMQPRPNVLMELGAALLAFRERTVLVKAGSIRPMADVGGVNYVAFDGGPVALGQLVSRLRTAGCEVDDSGSEWRRTSRFEGLAVFDRRPPVTGPAERP</sequence>
<dbReference type="AlphaFoldDB" id="A0A927M9R1"/>
<dbReference type="GO" id="GO:0050135">
    <property type="term" value="F:NADP+ nucleosidase activity"/>
    <property type="evidence" value="ECO:0007669"/>
    <property type="project" value="InterPro"/>
</dbReference>
<protein>
    <recommendedName>
        <fullName evidence="1">CD-NTase-associated protein 12/Pycsar effector protein TIR domain-containing protein</fullName>
    </recommendedName>
</protein>
<evidence type="ECO:0000259" key="1">
    <source>
        <dbReference type="Pfam" id="PF10137"/>
    </source>
</evidence>
<gene>
    <name evidence="2" type="ORF">H4W31_004809</name>
</gene>
<keyword evidence="3" id="KW-1185">Reference proteome</keyword>
<dbReference type="RefSeq" id="WP_192768684.1">
    <property type="nucleotide sequence ID" value="NZ_JADBEB010000001.1"/>
</dbReference>
<evidence type="ECO:0000313" key="2">
    <source>
        <dbReference type="EMBL" id="MBE1489171.1"/>
    </source>
</evidence>
<dbReference type="Proteomes" id="UP000649753">
    <property type="component" value="Unassembled WGS sequence"/>
</dbReference>
<organism evidence="2 3">
    <name type="scientific">Plantactinospora soyae</name>
    <dbReference type="NCBI Taxonomy" id="1544732"/>
    <lineage>
        <taxon>Bacteria</taxon>
        <taxon>Bacillati</taxon>
        <taxon>Actinomycetota</taxon>
        <taxon>Actinomycetes</taxon>
        <taxon>Micromonosporales</taxon>
        <taxon>Micromonosporaceae</taxon>
        <taxon>Plantactinospora</taxon>
    </lineage>
</organism>
<dbReference type="EMBL" id="JADBEB010000001">
    <property type="protein sequence ID" value="MBE1489171.1"/>
    <property type="molecule type" value="Genomic_DNA"/>
</dbReference>
<feature type="domain" description="CD-NTase-associated protein 12/Pycsar effector protein TIR" evidence="1">
    <location>
        <begin position="228"/>
        <end position="360"/>
    </location>
</feature>
<proteinExistence type="predicted"/>
<reference evidence="2" key="1">
    <citation type="submission" date="2020-10" db="EMBL/GenBank/DDBJ databases">
        <title>Sequencing the genomes of 1000 actinobacteria strains.</title>
        <authorList>
            <person name="Klenk H.-P."/>
        </authorList>
    </citation>
    <scope>NUCLEOTIDE SEQUENCE</scope>
    <source>
        <strain evidence="2">DSM 46832</strain>
    </source>
</reference>
<accession>A0A927M9R1</accession>